<sequence>MDHRKAAVTDRQHHTPAQAEELAARTRQLAAALTERDELRAELDTTRNTLHTTAAKLARQAAVNEQALAYRKELEATITSKNAELHRADLDAKTVEQRQAAAAQEIADLTAQLAERELRITLGTGIMLAQAVLCLILALALLFLT</sequence>
<reference evidence="4 5" key="1">
    <citation type="submission" date="2018-05" db="EMBL/GenBank/DDBJ databases">
        <title>Genomic Encyclopedia of Type Strains, Phase IV (KMG-IV): sequencing the most valuable type-strain genomes for metagenomic binning, comparative biology and taxonomic classification.</title>
        <authorList>
            <person name="Goeker M."/>
        </authorList>
    </citation>
    <scope>NUCLEOTIDE SEQUENCE [LARGE SCALE GENOMIC DNA]</scope>
    <source>
        <strain evidence="4 5">DSM 44704</strain>
    </source>
</reference>
<feature type="compositionally biased region" description="Basic and acidic residues" evidence="2">
    <location>
        <begin position="1"/>
        <end position="13"/>
    </location>
</feature>
<keyword evidence="1" id="KW-0175">Coiled coil</keyword>
<name>A0A318JNH4_9NOCA</name>
<proteinExistence type="predicted"/>
<keyword evidence="5" id="KW-1185">Reference proteome</keyword>
<gene>
    <name evidence="4" type="ORF">DFR70_1216</name>
</gene>
<evidence type="ECO:0000313" key="4">
    <source>
        <dbReference type="EMBL" id="PXX55541.1"/>
    </source>
</evidence>
<dbReference type="EMBL" id="QJKF01000021">
    <property type="protein sequence ID" value="PXX55541.1"/>
    <property type="molecule type" value="Genomic_DNA"/>
</dbReference>
<feature type="coiled-coil region" evidence="1">
    <location>
        <begin position="22"/>
        <end position="49"/>
    </location>
</feature>
<keyword evidence="3" id="KW-0812">Transmembrane</keyword>
<evidence type="ECO:0000256" key="1">
    <source>
        <dbReference type="SAM" id="Coils"/>
    </source>
</evidence>
<dbReference type="Proteomes" id="UP000247569">
    <property type="component" value="Unassembled WGS sequence"/>
</dbReference>
<organism evidence="4 5">
    <name type="scientific">Nocardia tenerifensis</name>
    <dbReference type="NCBI Taxonomy" id="228006"/>
    <lineage>
        <taxon>Bacteria</taxon>
        <taxon>Bacillati</taxon>
        <taxon>Actinomycetota</taxon>
        <taxon>Actinomycetes</taxon>
        <taxon>Mycobacteriales</taxon>
        <taxon>Nocardiaceae</taxon>
        <taxon>Nocardia</taxon>
    </lineage>
</organism>
<evidence type="ECO:0000256" key="3">
    <source>
        <dbReference type="SAM" id="Phobius"/>
    </source>
</evidence>
<evidence type="ECO:0000256" key="2">
    <source>
        <dbReference type="SAM" id="MobiDB-lite"/>
    </source>
</evidence>
<feature type="transmembrane region" description="Helical" evidence="3">
    <location>
        <begin position="120"/>
        <end position="144"/>
    </location>
</feature>
<accession>A0A318JNH4</accession>
<keyword evidence="3" id="KW-0472">Membrane</keyword>
<feature type="region of interest" description="Disordered" evidence="2">
    <location>
        <begin position="1"/>
        <end position="20"/>
    </location>
</feature>
<comment type="caution">
    <text evidence="4">The sequence shown here is derived from an EMBL/GenBank/DDBJ whole genome shotgun (WGS) entry which is preliminary data.</text>
</comment>
<protein>
    <submittedName>
        <fullName evidence="4">Uncharacterized protein</fullName>
    </submittedName>
</protein>
<keyword evidence="3" id="KW-1133">Transmembrane helix</keyword>
<evidence type="ECO:0000313" key="5">
    <source>
        <dbReference type="Proteomes" id="UP000247569"/>
    </source>
</evidence>
<dbReference type="AlphaFoldDB" id="A0A318JNH4"/>